<keyword evidence="2 6" id="KW-0812">Transmembrane</keyword>
<feature type="transmembrane region" description="Helical" evidence="6">
    <location>
        <begin position="334"/>
        <end position="352"/>
    </location>
</feature>
<gene>
    <name evidence="8" type="ORF">TM35_000023930</name>
</gene>
<dbReference type="RefSeq" id="XP_028887133.1">
    <property type="nucleotide sequence ID" value="XM_029021711.1"/>
</dbReference>
<feature type="transmembrane region" description="Helical" evidence="6">
    <location>
        <begin position="521"/>
        <end position="539"/>
    </location>
</feature>
<feature type="compositionally biased region" description="Acidic residues" evidence="5">
    <location>
        <begin position="173"/>
        <end position="186"/>
    </location>
</feature>
<evidence type="ECO:0000256" key="1">
    <source>
        <dbReference type="ARBA" id="ARBA00004141"/>
    </source>
</evidence>
<feature type="transmembrane region" description="Helical" evidence="6">
    <location>
        <begin position="441"/>
        <end position="461"/>
    </location>
</feature>
<feature type="transmembrane region" description="Helical" evidence="6">
    <location>
        <begin position="306"/>
        <end position="328"/>
    </location>
</feature>
<evidence type="ECO:0000256" key="4">
    <source>
        <dbReference type="ARBA" id="ARBA00023136"/>
    </source>
</evidence>
<reference evidence="8 9" key="1">
    <citation type="submission" date="2017-03" db="EMBL/GenBank/DDBJ databases">
        <title>An alternative strategy for trypanosome survival in the mammalian bloodstream revealed through genome and transcriptome analysis of the ubiquitous bovine parasite Trypanosoma (Megatrypanum) theileri.</title>
        <authorList>
            <person name="Kelly S."/>
            <person name="Ivens A."/>
            <person name="Mott A."/>
            <person name="O'Neill E."/>
            <person name="Emms D."/>
            <person name="Macleod O."/>
            <person name="Voorheis P."/>
            <person name="Matthews J."/>
            <person name="Matthews K."/>
            <person name="Carrington M."/>
        </authorList>
    </citation>
    <scope>NUCLEOTIDE SEQUENCE [LARGE SCALE GENOMIC DNA]</scope>
    <source>
        <strain evidence="8">Edinburgh</strain>
    </source>
</reference>
<feature type="transmembrane region" description="Helical" evidence="6">
    <location>
        <begin position="545"/>
        <end position="569"/>
    </location>
</feature>
<dbReference type="PANTHER" id="PTHR22950:SF349">
    <property type="entry name" value="AMINO ACID TRANSPORTER TRANSMEMBRANE DOMAIN-CONTAINING PROTEIN"/>
    <property type="match status" value="1"/>
</dbReference>
<dbReference type="AlphaFoldDB" id="A0A1X0P7Z8"/>
<name>A0A1X0P7Z8_9TRYP</name>
<dbReference type="GO" id="GO:0005774">
    <property type="term" value="C:vacuolar membrane"/>
    <property type="evidence" value="ECO:0007669"/>
    <property type="project" value="TreeGrafter"/>
</dbReference>
<protein>
    <submittedName>
        <fullName evidence="8">Putative amino acid tansporter</fullName>
    </submittedName>
</protein>
<comment type="subcellular location">
    <subcellularLocation>
        <location evidence="1">Membrane</location>
        <topology evidence="1">Multi-pass membrane protein</topology>
    </subcellularLocation>
</comment>
<evidence type="ECO:0000256" key="6">
    <source>
        <dbReference type="SAM" id="Phobius"/>
    </source>
</evidence>
<feature type="transmembrane region" description="Helical" evidence="6">
    <location>
        <begin position="359"/>
        <end position="378"/>
    </location>
</feature>
<evidence type="ECO:0000256" key="2">
    <source>
        <dbReference type="ARBA" id="ARBA00022692"/>
    </source>
</evidence>
<keyword evidence="9" id="KW-1185">Reference proteome</keyword>
<dbReference type="GeneID" id="39981491"/>
<dbReference type="Proteomes" id="UP000192257">
    <property type="component" value="Unassembled WGS sequence"/>
</dbReference>
<dbReference type="PANTHER" id="PTHR22950">
    <property type="entry name" value="AMINO ACID TRANSPORTER"/>
    <property type="match status" value="1"/>
</dbReference>
<feature type="compositionally biased region" description="Basic residues" evidence="5">
    <location>
        <begin position="73"/>
        <end position="83"/>
    </location>
</feature>
<dbReference type="OrthoDB" id="1684102at2759"/>
<evidence type="ECO:0000313" key="8">
    <source>
        <dbReference type="EMBL" id="ORC93067.1"/>
    </source>
</evidence>
<proteinExistence type="predicted"/>
<feature type="transmembrane region" description="Helical" evidence="6">
    <location>
        <begin position="602"/>
        <end position="621"/>
    </location>
</feature>
<evidence type="ECO:0000259" key="7">
    <source>
        <dbReference type="Pfam" id="PF01490"/>
    </source>
</evidence>
<feature type="compositionally biased region" description="Polar residues" evidence="5">
    <location>
        <begin position="55"/>
        <end position="68"/>
    </location>
</feature>
<evidence type="ECO:0000256" key="3">
    <source>
        <dbReference type="ARBA" id="ARBA00022989"/>
    </source>
</evidence>
<dbReference type="VEuPathDB" id="TriTrypDB:TM35_000023930"/>
<evidence type="ECO:0000313" key="9">
    <source>
        <dbReference type="Proteomes" id="UP000192257"/>
    </source>
</evidence>
<feature type="region of interest" description="Disordered" evidence="5">
    <location>
        <begin position="1"/>
        <end position="34"/>
    </location>
</feature>
<organism evidence="8 9">
    <name type="scientific">Trypanosoma theileri</name>
    <dbReference type="NCBI Taxonomy" id="67003"/>
    <lineage>
        <taxon>Eukaryota</taxon>
        <taxon>Discoba</taxon>
        <taxon>Euglenozoa</taxon>
        <taxon>Kinetoplastea</taxon>
        <taxon>Metakinetoplastina</taxon>
        <taxon>Trypanosomatida</taxon>
        <taxon>Trypanosomatidae</taxon>
        <taxon>Trypanosoma</taxon>
    </lineage>
</organism>
<feature type="region of interest" description="Disordered" evidence="5">
    <location>
        <begin position="55"/>
        <end position="105"/>
    </location>
</feature>
<keyword evidence="4 6" id="KW-0472">Membrane</keyword>
<dbReference type="Pfam" id="PF01490">
    <property type="entry name" value="Aa_trans"/>
    <property type="match status" value="1"/>
</dbReference>
<feature type="domain" description="Amino acid transporter transmembrane" evidence="7">
    <location>
        <begin position="221"/>
        <end position="593"/>
    </location>
</feature>
<feature type="region of interest" description="Disordered" evidence="5">
    <location>
        <begin position="158"/>
        <end position="186"/>
    </location>
</feature>
<keyword evidence="3 6" id="KW-1133">Transmembrane helix</keyword>
<feature type="compositionally biased region" description="Polar residues" evidence="5">
    <location>
        <begin position="1"/>
        <end position="19"/>
    </location>
</feature>
<dbReference type="GO" id="GO:0015179">
    <property type="term" value="F:L-amino acid transmembrane transporter activity"/>
    <property type="evidence" value="ECO:0007669"/>
    <property type="project" value="TreeGrafter"/>
</dbReference>
<evidence type="ECO:0000256" key="5">
    <source>
        <dbReference type="SAM" id="MobiDB-lite"/>
    </source>
</evidence>
<dbReference type="InterPro" id="IPR013057">
    <property type="entry name" value="AA_transpt_TM"/>
</dbReference>
<feature type="transmembrane region" description="Helical" evidence="6">
    <location>
        <begin position="481"/>
        <end position="500"/>
    </location>
</feature>
<accession>A0A1X0P7Z8</accession>
<comment type="caution">
    <text evidence="8">The sequence shown here is derived from an EMBL/GenBank/DDBJ whole genome shotgun (WGS) entry which is preliminary data.</text>
</comment>
<sequence>MTSRESGSPLPQGSTTYSALSPDEITAGAGSGVSHSTSIGDLNRLQSESCRVSVHDQNLSVSGSTTPAGNVHHSTRSRQHGGRRSPAFSHGSRELTSPSNMHGLDRWEGTIVEPLTHTSSFSYMKQHTITNYNTNTNAQDEKEIHSYNFLDKKNVGDNNNNSDSLAVAHNDDGNNEYDEEGGGEMNEDMDIHSLGEHLTDVLESSFRSAASMAQRSEPHNTLRRAVFHIFKGNVGAGVFLLPTYYQESGYGIGIIIFLILGVMIIDCALALLHSKQRIDRNDIRTYPAVVEHVLGRSLMHFTKFSLMFTQFGFCVVYIQYASSMFAALFNVANMYQAFVFLSVLLVTPMTFFTHRMGVLAYASMIAAVFVAIVLAGALGEEIDSLKTNGIAAGVFFSIPSMRILLFISGHMFSLEGIGVVLPVENSMSVEDRPKFGKLVKYTHAAIVVLYLIFGLLGYLAFGEALRTSVVLALPSGISKNVLQVLLGLSLIFSYPIQYVPAIQLVDRALGISMQKSREKAYIVRIVLNAFFGALASSIGADTINIFAGFLGAFTGVHLMVTIPAFLAILTERVEEEDRENLTFSKYMKIIFTMPNTITECRWYVYILFAIFIWVGGTYYTFQSVFN</sequence>
<dbReference type="EMBL" id="NBCO01000002">
    <property type="protein sequence ID" value="ORC93067.1"/>
    <property type="molecule type" value="Genomic_DNA"/>
</dbReference>
<feature type="transmembrane region" description="Helical" evidence="6">
    <location>
        <begin position="251"/>
        <end position="272"/>
    </location>
</feature>